<dbReference type="InterPro" id="IPR036770">
    <property type="entry name" value="Ankyrin_rpt-contain_sf"/>
</dbReference>
<evidence type="ECO:0000313" key="2">
    <source>
        <dbReference type="EMBL" id="KAL3759081.1"/>
    </source>
</evidence>
<dbReference type="PROSITE" id="PS50297">
    <property type="entry name" value="ANK_REP_REGION"/>
    <property type="match status" value="1"/>
</dbReference>
<sequence>MLMSMSGIGIAGPVSLDDMAKRKLILQQLHDSAQIGDITSVKCLFETHADLPIDNTRRGNTTLHTALCHNQEGLLIDYLIRNGADVNRMNNKGFCPLTLAIIHCRGSTIAVQKLIDAGAIWEKFHSGPFMNLSAVDVAIQYKNENVVSYLRGLGMDKNQQVVTTTTNTEVTSETRITKTGHAICPICNTLVKFPTKMSRIESDQIAVELKTKVNGEYGGGEGKHKHRKYIARKYMDQLLAHSNGEAYKALCGIEYHGVENMRLRKEISESYAVLHAVQECCKNLGIIRSNATAGDDSGDIHLENIFLIDLCSGKGITTGLCGVLDPGKDSNNFYLAIDKMLPHTIPHFLNADKIEYRRRDIMADTMFDEIANVVREQKMQYGRTCILVGMHLCGLLSERAIDLFDRTPGIRGIVLSPCCLPKRHEQQGLHFIKGTSEDPEQSDELFNYFRWAKYLKERVEKCSSSGDCVPSQVKLYTDDEMHTEKNAMVVGIKLC</sequence>
<dbReference type="EMBL" id="JALLBG020000214">
    <property type="protein sequence ID" value="KAL3759081.1"/>
    <property type="molecule type" value="Genomic_DNA"/>
</dbReference>
<dbReference type="AlphaFoldDB" id="A0ABD3MAV5"/>
<dbReference type="InterPro" id="IPR002110">
    <property type="entry name" value="Ankyrin_rpt"/>
</dbReference>
<evidence type="ECO:0000256" key="1">
    <source>
        <dbReference type="PROSITE-ProRule" id="PRU00023"/>
    </source>
</evidence>
<organism evidence="2 3">
    <name type="scientific">Discostella pseudostelligera</name>
    <dbReference type="NCBI Taxonomy" id="259834"/>
    <lineage>
        <taxon>Eukaryota</taxon>
        <taxon>Sar</taxon>
        <taxon>Stramenopiles</taxon>
        <taxon>Ochrophyta</taxon>
        <taxon>Bacillariophyta</taxon>
        <taxon>Coscinodiscophyceae</taxon>
        <taxon>Thalassiosirophycidae</taxon>
        <taxon>Stephanodiscales</taxon>
        <taxon>Stephanodiscaceae</taxon>
        <taxon>Discostella</taxon>
    </lineage>
</organism>
<gene>
    <name evidence="2" type="ORF">ACHAWU_008690</name>
</gene>
<evidence type="ECO:0008006" key="4">
    <source>
        <dbReference type="Google" id="ProtNLM"/>
    </source>
</evidence>
<dbReference type="Gene3D" id="1.25.40.20">
    <property type="entry name" value="Ankyrin repeat-containing domain"/>
    <property type="match status" value="1"/>
</dbReference>
<name>A0ABD3MAV5_9STRA</name>
<comment type="caution">
    <text evidence="2">The sequence shown here is derived from an EMBL/GenBank/DDBJ whole genome shotgun (WGS) entry which is preliminary data.</text>
</comment>
<dbReference type="PROSITE" id="PS50088">
    <property type="entry name" value="ANK_REPEAT"/>
    <property type="match status" value="1"/>
</dbReference>
<dbReference type="SUPFAM" id="SSF48403">
    <property type="entry name" value="Ankyrin repeat"/>
    <property type="match status" value="1"/>
</dbReference>
<keyword evidence="3" id="KW-1185">Reference proteome</keyword>
<reference evidence="2 3" key="1">
    <citation type="submission" date="2024-10" db="EMBL/GenBank/DDBJ databases">
        <title>Updated reference genomes for cyclostephanoid diatoms.</title>
        <authorList>
            <person name="Roberts W.R."/>
            <person name="Alverson A.J."/>
        </authorList>
    </citation>
    <scope>NUCLEOTIDE SEQUENCE [LARGE SCALE GENOMIC DNA]</scope>
    <source>
        <strain evidence="2 3">AJA232-27</strain>
    </source>
</reference>
<evidence type="ECO:0000313" key="3">
    <source>
        <dbReference type="Proteomes" id="UP001530293"/>
    </source>
</evidence>
<dbReference type="SMART" id="SM00248">
    <property type="entry name" value="ANK"/>
    <property type="match status" value="4"/>
</dbReference>
<protein>
    <recommendedName>
        <fullName evidence="4">Methyltransferase domain-containing protein</fullName>
    </recommendedName>
</protein>
<feature type="repeat" description="ANK" evidence="1">
    <location>
        <begin position="58"/>
        <end position="91"/>
    </location>
</feature>
<accession>A0ABD3MAV5</accession>
<dbReference type="Pfam" id="PF12796">
    <property type="entry name" value="Ank_2"/>
    <property type="match status" value="1"/>
</dbReference>
<dbReference type="PANTHER" id="PTHR24192:SF3">
    <property type="entry name" value="ANKYRIN REPEAT DOMAIN 40"/>
    <property type="match status" value="1"/>
</dbReference>
<dbReference type="PANTHER" id="PTHR24192">
    <property type="entry name" value="ANKYRIN REPEAT DOMAIN 40"/>
    <property type="match status" value="1"/>
</dbReference>
<proteinExistence type="predicted"/>
<keyword evidence="1" id="KW-0040">ANK repeat</keyword>
<dbReference type="InterPro" id="IPR039195">
    <property type="entry name" value="ANKRD40"/>
</dbReference>
<dbReference type="Proteomes" id="UP001530293">
    <property type="component" value="Unassembled WGS sequence"/>
</dbReference>